<accession>A0ABQ8U7D8</accession>
<evidence type="ECO:0000313" key="1">
    <source>
        <dbReference type="EMBL" id="KAJ4453512.1"/>
    </source>
</evidence>
<protein>
    <submittedName>
        <fullName evidence="1">Uncharacterized protein</fullName>
    </submittedName>
</protein>
<proteinExistence type="predicted"/>
<dbReference type="EMBL" id="JAPMOS010000252">
    <property type="protein sequence ID" value="KAJ4453512.1"/>
    <property type="molecule type" value="Genomic_DNA"/>
</dbReference>
<keyword evidence="2" id="KW-1185">Reference proteome</keyword>
<sequence>MDLARLPATARDLLAGLDEDLIRACASDTILSEGKLVRPIVRAGTRILGMLYELAPPRPDVGMGLPASATTPEVPSFCLIQGPGERVELLPVDLEGGADQTRVAPSHAKIAHLFPDARFVWLDAASESPNVQQFLVGVSIPLDMLPTSAEFEPSTGLYWHRFSLFVRNHTHDLLRALRDGAVWNASEGPRPKLANASANYFGTAKHWLG</sequence>
<gene>
    <name evidence="1" type="ORF">PAPYR_11992</name>
</gene>
<reference evidence="1" key="1">
    <citation type="journal article" date="2022" name="bioRxiv">
        <title>Genomics of Preaxostyla Flagellates Illuminates Evolutionary Transitions and the Path Towards Mitochondrial Loss.</title>
        <authorList>
            <person name="Novak L.V.F."/>
            <person name="Treitli S.C."/>
            <person name="Pyrih J."/>
            <person name="Halakuc P."/>
            <person name="Pipaliya S.V."/>
            <person name="Vacek V."/>
            <person name="Brzon O."/>
            <person name="Soukal P."/>
            <person name="Eme L."/>
            <person name="Dacks J.B."/>
            <person name="Karnkowska A."/>
            <person name="Elias M."/>
            <person name="Hampl V."/>
        </authorList>
    </citation>
    <scope>NUCLEOTIDE SEQUENCE</scope>
    <source>
        <strain evidence="1">RCP-MX</strain>
    </source>
</reference>
<dbReference type="Proteomes" id="UP001141327">
    <property type="component" value="Unassembled WGS sequence"/>
</dbReference>
<name>A0ABQ8U7D8_9EUKA</name>
<organism evidence="1 2">
    <name type="scientific">Paratrimastix pyriformis</name>
    <dbReference type="NCBI Taxonomy" id="342808"/>
    <lineage>
        <taxon>Eukaryota</taxon>
        <taxon>Metamonada</taxon>
        <taxon>Preaxostyla</taxon>
        <taxon>Paratrimastigidae</taxon>
        <taxon>Paratrimastix</taxon>
    </lineage>
</organism>
<comment type="caution">
    <text evidence="1">The sequence shown here is derived from an EMBL/GenBank/DDBJ whole genome shotgun (WGS) entry which is preliminary data.</text>
</comment>
<evidence type="ECO:0000313" key="2">
    <source>
        <dbReference type="Proteomes" id="UP001141327"/>
    </source>
</evidence>